<evidence type="ECO:0000256" key="5">
    <source>
        <dbReference type="SAM" id="Phobius"/>
    </source>
</evidence>
<dbReference type="SUPFAM" id="SSF49503">
    <property type="entry name" value="Cupredoxins"/>
    <property type="match status" value="3"/>
</dbReference>
<reference evidence="9" key="1">
    <citation type="submission" date="2007-04" db="EMBL/GenBank/DDBJ databases">
        <title>Annotation of Pediculus humanus corporis strain USDA.</title>
        <authorList>
            <person name="Kirkness E."/>
            <person name="Hannick L."/>
            <person name="Hass B."/>
            <person name="Bruggner R."/>
            <person name="Lawson D."/>
            <person name="Bidwell S."/>
            <person name="Joardar V."/>
            <person name="Caler E."/>
            <person name="Walenz B."/>
            <person name="Inman J."/>
            <person name="Schobel S."/>
            <person name="Galinsky K."/>
            <person name="Amedeo P."/>
            <person name="Strausberg R."/>
        </authorList>
    </citation>
    <scope>NUCLEOTIDE SEQUENCE</scope>
    <source>
        <strain evidence="9">USDA</strain>
    </source>
</reference>
<dbReference type="InterPro" id="IPR045087">
    <property type="entry name" value="Cu-oxidase_fam"/>
</dbReference>
<reference evidence="9" key="2">
    <citation type="submission" date="2007-04" db="EMBL/GenBank/DDBJ databases">
        <title>The genome of the human body louse.</title>
        <authorList>
            <consortium name="The Human Body Louse Genome Consortium"/>
            <person name="Kirkness E."/>
            <person name="Walenz B."/>
            <person name="Hass B."/>
            <person name="Bruggner R."/>
            <person name="Strausberg R."/>
        </authorList>
    </citation>
    <scope>NUCLEOTIDE SEQUENCE</scope>
    <source>
        <strain evidence="9">USDA</strain>
    </source>
</reference>
<gene>
    <name evidence="10" type="primary">8238115</name>
    <name evidence="9" type="ORF">Phum_PHUM102760</name>
</gene>
<feature type="domain" description="Plastocyanin-like" evidence="8">
    <location>
        <begin position="86"/>
        <end position="194"/>
    </location>
</feature>
<dbReference type="Proteomes" id="UP000009046">
    <property type="component" value="Unassembled WGS sequence"/>
</dbReference>
<keyword evidence="11" id="KW-1185">Reference proteome</keyword>
<accession>E0VD01</accession>
<dbReference type="InterPro" id="IPR011707">
    <property type="entry name" value="Cu-oxidase-like_N"/>
</dbReference>
<proteinExistence type="inferred from homology"/>
<keyword evidence="3 9" id="KW-0560">Oxidoreductase</keyword>
<dbReference type="RefSeq" id="XP_002423995.1">
    <property type="nucleotide sequence ID" value="XM_002423950.1"/>
</dbReference>
<dbReference type="Pfam" id="PF07731">
    <property type="entry name" value="Cu-oxidase_2"/>
    <property type="match status" value="1"/>
</dbReference>
<feature type="domain" description="Plastocyanin-like" evidence="6">
    <location>
        <begin position="232"/>
        <end position="348"/>
    </location>
</feature>
<evidence type="ECO:0000313" key="9">
    <source>
        <dbReference type="EMBL" id="EEB11257.1"/>
    </source>
</evidence>
<dbReference type="CDD" id="cd13905">
    <property type="entry name" value="CuRO_3_tcLLC2_insect_like"/>
    <property type="match status" value="1"/>
</dbReference>
<evidence type="ECO:0000259" key="6">
    <source>
        <dbReference type="Pfam" id="PF00394"/>
    </source>
</evidence>
<dbReference type="EnsemblMetazoa" id="PHUM102760-RA">
    <property type="protein sequence ID" value="PHUM102760-PA"/>
    <property type="gene ID" value="PHUM102760"/>
</dbReference>
<dbReference type="EMBL" id="AAZO01001224">
    <property type="status" value="NOT_ANNOTATED_CDS"/>
    <property type="molecule type" value="Genomic_DNA"/>
</dbReference>
<evidence type="ECO:0000313" key="11">
    <source>
        <dbReference type="Proteomes" id="UP000009046"/>
    </source>
</evidence>
<dbReference type="GeneID" id="8238115"/>
<evidence type="ECO:0000256" key="2">
    <source>
        <dbReference type="ARBA" id="ARBA00022723"/>
    </source>
</evidence>
<dbReference type="EC" id="1.10.3.3" evidence="9"/>
<dbReference type="OrthoDB" id="2121828at2759"/>
<dbReference type="InterPro" id="IPR008972">
    <property type="entry name" value="Cupredoxin"/>
</dbReference>
<keyword evidence="4" id="KW-0186">Copper</keyword>
<dbReference type="GO" id="GO:0005886">
    <property type="term" value="C:plasma membrane"/>
    <property type="evidence" value="ECO:0007669"/>
    <property type="project" value="TreeGrafter"/>
</dbReference>
<keyword evidence="5" id="KW-1133">Transmembrane helix</keyword>
<feature type="transmembrane region" description="Helical" evidence="5">
    <location>
        <begin position="9"/>
        <end position="29"/>
    </location>
</feature>
<dbReference type="InParanoid" id="E0VD01"/>
<protein>
    <submittedName>
        <fullName evidence="9 10">Multicopper oxidase, putative</fullName>
        <ecNumber evidence="9">1.10.3.3</ecNumber>
    </submittedName>
</protein>
<dbReference type="Gene3D" id="2.60.40.420">
    <property type="entry name" value="Cupredoxins - blue copper proteins"/>
    <property type="match status" value="3"/>
</dbReference>
<evidence type="ECO:0000259" key="8">
    <source>
        <dbReference type="Pfam" id="PF07732"/>
    </source>
</evidence>
<name>E0VD01_PEDHC</name>
<dbReference type="VEuPathDB" id="VectorBase:PHUM102760"/>
<dbReference type="OMA" id="IFHLHGY"/>
<dbReference type="GO" id="GO:0006826">
    <property type="term" value="P:iron ion transport"/>
    <property type="evidence" value="ECO:0007669"/>
    <property type="project" value="TreeGrafter"/>
</dbReference>
<dbReference type="PANTHER" id="PTHR11709:SF394">
    <property type="entry name" value="FI03373P-RELATED"/>
    <property type="match status" value="1"/>
</dbReference>
<dbReference type="CDD" id="cd13884">
    <property type="entry name" value="CuRO_2_tcLCC_insect_like"/>
    <property type="match status" value="1"/>
</dbReference>
<dbReference type="HOGENOM" id="CLU_006504_8_1_1"/>
<dbReference type="AlphaFoldDB" id="E0VD01"/>
<keyword evidence="2" id="KW-0479">Metal-binding</keyword>
<dbReference type="eggNOG" id="KOG1263">
    <property type="taxonomic scope" value="Eukaryota"/>
</dbReference>
<dbReference type="GO" id="GO:0008447">
    <property type="term" value="F:L-ascorbate oxidase activity"/>
    <property type="evidence" value="ECO:0007669"/>
    <property type="project" value="UniProtKB-EC"/>
</dbReference>
<dbReference type="KEGG" id="phu:Phum_PHUM102760"/>
<dbReference type="Pfam" id="PF00394">
    <property type="entry name" value="Cu-oxidase"/>
    <property type="match status" value="1"/>
</dbReference>
<sequence>MKKNSFLTVILRSLIIIGLILSVCLILYFTPLPNHYPQSCSRPCHELDWPMICRIKLTLERFQTLGNPCKGCPGNISDCYINGCITVDGQSKGILTVNRQFPGPTLEVCQYDIVLVDIVNRIPGQSFGVHWRGQSQSETPFMDGVPMITQCPIPSLTTFQYKFRASEPGTHIWQVNTGEEYLDTLFGPLIVKKPYSKEINKNYYDTDDKKNVVVIHTWNPLKNNFLYEDDASKTKLLINGKTQENDVPPFVFNVTAGKRHRFRVIYVGSEPEKNCQIRFSIDEHKFFVIGFDGKSIQPEMVTSVKLFPGERFDFVLSANQKMASYSMKATPVQCLNLLSTSALIQYEGNEKKNFVNVFNNNDLSSFPEFFEISTSFDEDCKSDEFSRICIQNIRSYEKIPKELAIEKPDFKYYLIIDSTMSTNHNIGMKETVRIKQINNLTMLLPSSPLVSQSYQISPDSFCDENFIPEKCKKNLVENFPCECVHVVKIPLNSVVELVLVNKDESDHVFHLHGYSFRIVGISKVPTFVATKEQIKQFDDVNKQIFRNFNYPVVKDTLALSSGYLYVIRFKADNPGYWLFDEENSSHFSKGLSLVFKVGRESDFPNVPDNFPKCGDWIGPEFFFA</sequence>
<evidence type="ECO:0000256" key="3">
    <source>
        <dbReference type="ARBA" id="ARBA00023002"/>
    </source>
</evidence>
<dbReference type="CDD" id="cd13858">
    <property type="entry name" value="CuRO_1_tcLCC2_insect_like"/>
    <property type="match status" value="1"/>
</dbReference>
<dbReference type="EMBL" id="DS235068">
    <property type="protein sequence ID" value="EEB11257.1"/>
    <property type="molecule type" value="Genomic_DNA"/>
</dbReference>
<organism>
    <name type="scientific">Pediculus humanus subsp. corporis</name>
    <name type="common">Body louse</name>
    <dbReference type="NCBI Taxonomy" id="121224"/>
    <lineage>
        <taxon>Eukaryota</taxon>
        <taxon>Metazoa</taxon>
        <taxon>Ecdysozoa</taxon>
        <taxon>Arthropoda</taxon>
        <taxon>Hexapoda</taxon>
        <taxon>Insecta</taxon>
        <taxon>Pterygota</taxon>
        <taxon>Neoptera</taxon>
        <taxon>Paraneoptera</taxon>
        <taxon>Psocodea</taxon>
        <taxon>Troctomorpha</taxon>
        <taxon>Phthiraptera</taxon>
        <taxon>Anoplura</taxon>
        <taxon>Pediculidae</taxon>
        <taxon>Pediculus</taxon>
    </lineage>
</organism>
<evidence type="ECO:0000256" key="4">
    <source>
        <dbReference type="ARBA" id="ARBA00023008"/>
    </source>
</evidence>
<dbReference type="CTD" id="8238115"/>
<dbReference type="STRING" id="121224.E0VD01"/>
<dbReference type="FunFam" id="2.60.40.420:FF:000045">
    <property type="entry name" value="Laccase 2"/>
    <property type="match status" value="1"/>
</dbReference>
<feature type="domain" description="Plastocyanin-like" evidence="7">
    <location>
        <begin position="478"/>
        <end position="599"/>
    </location>
</feature>
<dbReference type="InterPro" id="IPR011706">
    <property type="entry name" value="Cu-oxidase_C"/>
</dbReference>
<evidence type="ECO:0000256" key="1">
    <source>
        <dbReference type="ARBA" id="ARBA00010609"/>
    </source>
</evidence>
<dbReference type="Pfam" id="PF07732">
    <property type="entry name" value="Cu-oxidase_3"/>
    <property type="match status" value="1"/>
</dbReference>
<comment type="similarity">
    <text evidence="1">Belongs to the multicopper oxidase family.</text>
</comment>
<dbReference type="InterPro" id="IPR001117">
    <property type="entry name" value="Cu-oxidase_2nd"/>
</dbReference>
<keyword evidence="5" id="KW-0812">Transmembrane</keyword>
<dbReference type="GO" id="GO:0005507">
    <property type="term" value="F:copper ion binding"/>
    <property type="evidence" value="ECO:0007669"/>
    <property type="project" value="InterPro"/>
</dbReference>
<dbReference type="PANTHER" id="PTHR11709">
    <property type="entry name" value="MULTI-COPPER OXIDASE"/>
    <property type="match status" value="1"/>
</dbReference>
<keyword evidence="5" id="KW-0472">Membrane</keyword>
<evidence type="ECO:0000259" key="7">
    <source>
        <dbReference type="Pfam" id="PF07731"/>
    </source>
</evidence>
<reference evidence="10" key="3">
    <citation type="submission" date="2021-02" db="UniProtKB">
        <authorList>
            <consortium name="EnsemblMetazoa"/>
        </authorList>
    </citation>
    <scope>IDENTIFICATION</scope>
    <source>
        <strain evidence="10">USDA</strain>
    </source>
</reference>
<evidence type="ECO:0000313" key="10">
    <source>
        <dbReference type="EnsemblMetazoa" id="PHUM102760-PA"/>
    </source>
</evidence>